<dbReference type="GO" id="GO:0030687">
    <property type="term" value="C:preribosome, large subunit precursor"/>
    <property type="evidence" value="ECO:0007669"/>
    <property type="project" value="TreeGrafter"/>
</dbReference>
<accession>A0A2N3N403</accession>
<feature type="region of interest" description="Disordered" evidence="1">
    <location>
        <begin position="246"/>
        <end position="304"/>
    </location>
</feature>
<proteinExistence type="predicted"/>
<comment type="caution">
    <text evidence="3">The sequence shown here is derived from an EMBL/GenBank/DDBJ whole genome shotgun (WGS) entry which is preliminary data.</text>
</comment>
<dbReference type="EMBL" id="NLAX01000701">
    <property type="protein sequence ID" value="PKS07144.1"/>
    <property type="molecule type" value="Genomic_DNA"/>
</dbReference>
<evidence type="ECO:0000259" key="2">
    <source>
        <dbReference type="PROSITE" id="PS00028"/>
    </source>
</evidence>
<dbReference type="SUPFAM" id="SSF57667">
    <property type="entry name" value="beta-beta-alpha zinc fingers"/>
    <property type="match status" value="1"/>
</dbReference>
<dbReference type="PANTHER" id="PTHR13182:SF8">
    <property type="entry name" value="CYTOPLASMIC 60S SUBUNIT BIOGENESIS FACTOR ZNF622"/>
    <property type="match status" value="1"/>
</dbReference>
<dbReference type="SMART" id="SM00355">
    <property type="entry name" value="ZnF_C2H2"/>
    <property type="match status" value="3"/>
</dbReference>
<dbReference type="Pfam" id="PF12756">
    <property type="entry name" value="zf-C2H2_2"/>
    <property type="match status" value="1"/>
</dbReference>
<dbReference type="InterPro" id="IPR041661">
    <property type="entry name" value="ZN622/Rei1/Reh1_Znf-C2H2"/>
</dbReference>
<keyword evidence="4" id="KW-1185">Reference proteome</keyword>
<gene>
    <name evidence="3" type="ORF">jhhlp_005744</name>
</gene>
<dbReference type="PROSITE" id="PS00028">
    <property type="entry name" value="ZINC_FINGER_C2H2_1"/>
    <property type="match status" value="1"/>
</dbReference>
<feature type="region of interest" description="Disordered" evidence="1">
    <location>
        <begin position="64"/>
        <end position="105"/>
    </location>
</feature>
<evidence type="ECO:0000256" key="1">
    <source>
        <dbReference type="SAM" id="MobiDB-lite"/>
    </source>
</evidence>
<dbReference type="AlphaFoldDB" id="A0A2N3N403"/>
<dbReference type="STRING" id="41688.A0A2N3N403"/>
<dbReference type="GO" id="GO:0042273">
    <property type="term" value="P:ribosomal large subunit biogenesis"/>
    <property type="evidence" value="ECO:0007669"/>
    <property type="project" value="TreeGrafter"/>
</dbReference>
<reference evidence="3 4" key="1">
    <citation type="journal article" date="2017" name="G3 (Bethesda)">
        <title>First Draft Genome Sequence of the Pathogenic Fungus Lomentospora prolificans (Formerly Scedosporium prolificans).</title>
        <authorList>
            <person name="Luo R."/>
            <person name="Zimin A."/>
            <person name="Workman R."/>
            <person name="Fan Y."/>
            <person name="Pertea G."/>
            <person name="Grossman N."/>
            <person name="Wear M.P."/>
            <person name="Jia B."/>
            <person name="Miller H."/>
            <person name="Casadevall A."/>
            <person name="Timp W."/>
            <person name="Zhang S.X."/>
            <person name="Salzberg S.L."/>
        </authorList>
    </citation>
    <scope>NUCLEOTIDE SEQUENCE [LARGE SCALE GENOMIC DNA]</scope>
    <source>
        <strain evidence="3 4">JHH-5317</strain>
    </source>
</reference>
<feature type="compositionally biased region" description="Low complexity" evidence="1">
    <location>
        <begin position="1"/>
        <end position="16"/>
    </location>
</feature>
<evidence type="ECO:0000313" key="3">
    <source>
        <dbReference type="EMBL" id="PKS07144.1"/>
    </source>
</evidence>
<name>A0A2N3N403_9PEZI</name>
<sequence>MATVNAAQTATTTSSSPQFRMSSHRCGSCEVTFSSVQEMRAHAKTQLHVENLRRRLVELDPIAHEPEKDYGDFPSADEASADGDDSDASLQSDSEEESPGPSPQSIPPFDPGVCLFCQATQSDSDANLEHMSKAHGLTIPYPEKLLVDPETLLAYLYLVIEGYRECIVCGTVRNNPHAIRRHMLDKSHCRIDPSPPSEYADFYARTDDSNKEGENYQLTKAHAHAHPHLLSDEGTLSLSSGKIVANRSAAPLRPPRVAKGDASSDTATTTTTAGAAGATAAAAAEDGPVSSDVAPRSSGALTKAEKREATLANRMTMLSVSDQRAIAHLTPAEQRATIERRDKEMQRARRADRRMVSRIEALNNKTMMHHYRPAGTERPNG</sequence>
<feature type="region of interest" description="Disordered" evidence="1">
    <location>
        <begin position="1"/>
        <end position="23"/>
    </location>
</feature>
<feature type="compositionally biased region" description="Acidic residues" evidence="1">
    <location>
        <begin position="79"/>
        <end position="98"/>
    </location>
</feature>
<feature type="domain" description="C2H2-type" evidence="2">
    <location>
        <begin position="26"/>
        <end position="48"/>
    </location>
</feature>
<dbReference type="InParanoid" id="A0A2N3N403"/>
<dbReference type="OrthoDB" id="19329at2759"/>
<dbReference type="PANTHER" id="PTHR13182">
    <property type="entry name" value="ZINC FINGER PROTEIN 622"/>
    <property type="match status" value="1"/>
</dbReference>
<dbReference type="InterPro" id="IPR040025">
    <property type="entry name" value="Znf622/Rei1/Reh1"/>
</dbReference>
<dbReference type="InterPro" id="IPR036236">
    <property type="entry name" value="Znf_C2H2_sf"/>
</dbReference>
<evidence type="ECO:0000313" key="4">
    <source>
        <dbReference type="Proteomes" id="UP000233524"/>
    </source>
</evidence>
<dbReference type="VEuPathDB" id="FungiDB:jhhlp_005744"/>
<organism evidence="3 4">
    <name type="scientific">Lomentospora prolificans</name>
    <dbReference type="NCBI Taxonomy" id="41688"/>
    <lineage>
        <taxon>Eukaryota</taxon>
        <taxon>Fungi</taxon>
        <taxon>Dikarya</taxon>
        <taxon>Ascomycota</taxon>
        <taxon>Pezizomycotina</taxon>
        <taxon>Sordariomycetes</taxon>
        <taxon>Hypocreomycetidae</taxon>
        <taxon>Microascales</taxon>
        <taxon>Microascaceae</taxon>
        <taxon>Lomentospora</taxon>
    </lineage>
</organism>
<dbReference type="InterPro" id="IPR013087">
    <property type="entry name" value="Znf_C2H2_type"/>
</dbReference>
<protein>
    <recommendedName>
        <fullName evidence="2">C2H2-type domain-containing protein</fullName>
    </recommendedName>
</protein>
<dbReference type="Proteomes" id="UP000233524">
    <property type="component" value="Unassembled WGS sequence"/>
</dbReference>
<feature type="compositionally biased region" description="Low complexity" evidence="1">
    <location>
        <begin position="266"/>
        <end position="284"/>
    </location>
</feature>